<proteinExistence type="predicted"/>
<gene>
    <name evidence="2" type="ORF">FNK824_LOCUS24921</name>
    <name evidence="1" type="ORF">SEV965_LOCUS30613</name>
</gene>
<dbReference type="EMBL" id="CAJNOU010003335">
    <property type="protein sequence ID" value="CAF1384937.1"/>
    <property type="molecule type" value="Genomic_DNA"/>
</dbReference>
<sequence length="612" mass="73750">MLERMKRQQNEIIEYYHANKKQKLYHQYINTTKSVLEDLANEIIYEIFDYLDIFHIYDGFFDLNKRFKKLLNNSNLPIQVNISTISKANFQRYYKNIIIPNRHRINYLRLSNPFTTDIVFSPSRLITQFSQIESLILDNIIYKSFKNISTYLTHLPKLHSLILSFTEKLEYENIPFGIIFSLSNLKYFKITYKETNEYEPHPIYFTDYGHSSIEYLVINTYFHVESFNNLLFCFPKLRYLKIDCLRSSYRTANKINKEKPIVLEYLKFVSLKLDFIDLNHIEDSFKKFFYYVNVLQLTTKRYSFECLNAKSWEQLISIYMPNLRVYDVNYYGCGLPNQETFHELVNQFNSSFWISKQWFFTHQHDWQENLNKGILYSTNPYRSKDYKFYWQSDRQPCPYLPKTNFKTVKHVLIDSKRVTNNQGNYFPNTTQLTITNNFETLDDLFPIILNRIIPVKNLTKIVIESFSFPLEQIINLIRFTPNLHTLKFYLIFLKKIKTNIIEQSQIFQYISKTNKIKYLDLHDDCSLERIQLIMKLFPKLESMKIGMKKKETNEIARFILSNNNIQTGPLTFLCMSQVPRRCLKEINILIKSENLVNDYCIKYFDRDLYLWW</sequence>
<dbReference type="Proteomes" id="UP000663889">
    <property type="component" value="Unassembled WGS sequence"/>
</dbReference>
<dbReference type="EMBL" id="CAJOBE010005696">
    <property type="protein sequence ID" value="CAF3982103.1"/>
    <property type="molecule type" value="Genomic_DNA"/>
</dbReference>
<organism evidence="1 3">
    <name type="scientific">Rotaria sordida</name>
    <dbReference type="NCBI Taxonomy" id="392033"/>
    <lineage>
        <taxon>Eukaryota</taxon>
        <taxon>Metazoa</taxon>
        <taxon>Spiralia</taxon>
        <taxon>Gnathifera</taxon>
        <taxon>Rotifera</taxon>
        <taxon>Eurotatoria</taxon>
        <taxon>Bdelloidea</taxon>
        <taxon>Philodinida</taxon>
        <taxon>Philodinidae</taxon>
        <taxon>Rotaria</taxon>
    </lineage>
</organism>
<evidence type="ECO:0000313" key="3">
    <source>
        <dbReference type="Proteomes" id="UP000663889"/>
    </source>
</evidence>
<name>A0A815K0V4_9BILA</name>
<accession>A0A815K0V4</accession>
<evidence type="ECO:0008006" key="4">
    <source>
        <dbReference type="Google" id="ProtNLM"/>
    </source>
</evidence>
<reference evidence="1" key="1">
    <citation type="submission" date="2021-02" db="EMBL/GenBank/DDBJ databases">
        <authorList>
            <person name="Nowell W R."/>
        </authorList>
    </citation>
    <scope>NUCLEOTIDE SEQUENCE</scope>
</reference>
<dbReference type="InterPro" id="IPR032675">
    <property type="entry name" value="LRR_dom_sf"/>
</dbReference>
<dbReference type="Gene3D" id="3.80.10.10">
    <property type="entry name" value="Ribonuclease Inhibitor"/>
    <property type="match status" value="1"/>
</dbReference>
<dbReference type="SUPFAM" id="SSF52047">
    <property type="entry name" value="RNI-like"/>
    <property type="match status" value="1"/>
</dbReference>
<evidence type="ECO:0000313" key="1">
    <source>
        <dbReference type="EMBL" id="CAF1384937.1"/>
    </source>
</evidence>
<comment type="caution">
    <text evidence="1">The sequence shown here is derived from an EMBL/GenBank/DDBJ whole genome shotgun (WGS) entry which is preliminary data.</text>
</comment>
<dbReference type="Proteomes" id="UP000663874">
    <property type="component" value="Unassembled WGS sequence"/>
</dbReference>
<evidence type="ECO:0000313" key="2">
    <source>
        <dbReference type="EMBL" id="CAF3982103.1"/>
    </source>
</evidence>
<protein>
    <recommendedName>
        <fullName evidence="4">F-box domain-containing protein</fullName>
    </recommendedName>
</protein>
<dbReference type="AlphaFoldDB" id="A0A815K0V4"/>